<keyword evidence="2" id="KW-0805">Transcription regulation</keyword>
<dbReference type="EMBL" id="QVME01000001">
    <property type="protein sequence ID" value="RGE69539.1"/>
    <property type="molecule type" value="Genomic_DNA"/>
</dbReference>
<dbReference type="InterPro" id="IPR036390">
    <property type="entry name" value="WH_DNA-bd_sf"/>
</dbReference>
<dbReference type="RefSeq" id="WP_006875872.1">
    <property type="nucleotide sequence ID" value="NZ_CABIWA010000013.1"/>
</dbReference>
<feature type="domain" description="HTH lysR-type" evidence="5">
    <location>
        <begin position="1"/>
        <end position="58"/>
    </location>
</feature>
<dbReference type="SUPFAM" id="SSF53850">
    <property type="entry name" value="Periplasmic binding protein-like II"/>
    <property type="match status" value="1"/>
</dbReference>
<keyword evidence="4" id="KW-0804">Transcription</keyword>
<evidence type="ECO:0000256" key="3">
    <source>
        <dbReference type="ARBA" id="ARBA00023125"/>
    </source>
</evidence>
<evidence type="ECO:0000256" key="4">
    <source>
        <dbReference type="ARBA" id="ARBA00023163"/>
    </source>
</evidence>
<dbReference type="AlphaFoldDB" id="A0A174QSY5"/>
<dbReference type="PROSITE" id="PS50931">
    <property type="entry name" value="HTH_LYSR"/>
    <property type="match status" value="1"/>
</dbReference>
<name>A0A174QSY5_9FIRM</name>
<dbReference type="PANTHER" id="PTHR30346">
    <property type="entry name" value="TRANSCRIPTIONAL DUAL REGULATOR HCAR-RELATED"/>
    <property type="match status" value="1"/>
</dbReference>
<dbReference type="PRINTS" id="PR00039">
    <property type="entry name" value="HTHLYSR"/>
</dbReference>
<accession>A0A174QSY5</accession>
<dbReference type="EMBL" id="CZBE01000011">
    <property type="protein sequence ID" value="CUP75041.1"/>
    <property type="molecule type" value="Genomic_DNA"/>
</dbReference>
<dbReference type="GO" id="GO:0003677">
    <property type="term" value="F:DNA binding"/>
    <property type="evidence" value="ECO:0007669"/>
    <property type="project" value="UniProtKB-KW"/>
</dbReference>
<comment type="similarity">
    <text evidence="1">Belongs to the LysR transcriptional regulatory family.</text>
</comment>
<dbReference type="Proteomes" id="UP000260828">
    <property type="component" value="Unassembled WGS sequence"/>
</dbReference>
<evidence type="ECO:0000313" key="8">
    <source>
        <dbReference type="Proteomes" id="UP000095765"/>
    </source>
</evidence>
<dbReference type="Proteomes" id="UP000095765">
    <property type="component" value="Unassembled WGS sequence"/>
</dbReference>
<dbReference type="GeneID" id="72462399"/>
<reference evidence="6 8" key="1">
    <citation type="submission" date="2015-09" db="EMBL/GenBank/DDBJ databases">
        <authorList>
            <consortium name="Pathogen Informatics"/>
        </authorList>
    </citation>
    <scope>NUCLEOTIDE SEQUENCE [LARGE SCALE GENOMIC DNA]</scope>
    <source>
        <strain evidence="6 8">2789STDY5834939</strain>
    </source>
</reference>
<sequence length="315" mass="35603">MTLQQLKYAAAIAAAGTISEAAQALSIAQPSLTNAMKKLETELGIRIFMRTNKGVALSREGEEFLAYASRVTEQATLLEEKYKGRKIGKQSFCVSAQHDSFAMNAFADLIRLFGNEAYDFYLRENQTDEIIEDVVKLRSEIGVLCLNEYQKNRIQRILKDRELMFECLFVASPYVCVSSTNPLAEKHAVKPEDLEPYPCLSFERKTREAVCLTEEILNTLKRKKNIWVGDRATLFNLLIDLNGYTICHGIIGEGYNEKDIVAIPLLIEDAVEVGYIVNQKISRGSLCSHYIEALKNHAQQARLSPFHKMPLYYSA</sequence>
<dbReference type="PANTHER" id="PTHR30346:SF0">
    <property type="entry name" value="HCA OPERON TRANSCRIPTIONAL ACTIVATOR HCAR"/>
    <property type="match status" value="1"/>
</dbReference>
<keyword evidence="3" id="KW-0238">DNA-binding</keyword>
<dbReference type="GO" id="GO:0032993">
    <property type="term" value="C:protein-DNA complex"/>
    <property type="evidence" value="ECO:0007669"/>
    <property type="project" value="TreeGrafter"/>
</dbReference>
<dbReference type="InterPro" id="IPR000847">
    <property type="entry name" value="LysR_HTH_N"/>
</dbReference>
<reference evidence="7 9" key="2">
    <citation type="submission" date="2018-08" db="EMBL/GenBank/DDBJ databases">
        <title>A genome reference for cultivated species of the human gut microbiota.</title>
        <authorList>
            <person name="Zou Y."/>
            <person name="Xue W."/>
            <person name="Luo G."/>
        </authorList>
    </citation>
    <scope>NUCLEOTIDE SEQUENCE [LARGE SCALE GENOMIC DNA]</scope>
    <source>
        <strain evidence="7 9">TF05-12AC</strain>
    </source>
</reference>
<organism evidence="6 8">
    <name type="scientific">Anaerotruncus colihominis</name>
    <dbReference type="NCBI Taxonomy" id="169435"/>
    <lineage>
        <taxon>Bacteria</taxon>
        <taxon>Bacillati</taxon>
        <taxon>Bacillota</taxon>
        <taxon>Clostridia</taxon>
        <taxon>Eubacteriales</taxon>
        <taxon>Oscillospiraceae</taxon>
        <taxon>Anaerotruncus</taxon>
    </lineage>
</organism>
<dbReference type="Pfam" id="PF00126">
    <property type="entry name" value="HTH_1"/>
    <property type="match status" value="1"/>
</dbReference>
<gene>
    <name evidence="6" type="primary">yofA</name>
    <name evidence="7" type="ORF">DXC40_00195</name>
    <name evidence="6" type="ORF">ERS852551_01816</name>
</gene>
<dbReference type="SUPFAM" id="SSF46785">
    <property type="entry name" value="Winged helix' DNA-binding domain"/>
    <property type="match status" value="1"/>
</dbReference>
<evidence type="ECO:0000313" key="7">
    <source>
        <dbReference type="EMBL" id="RGE69539.1"/>
    </source>
</evidence>
<dbReference type="OrthoDB" id="9803714at2"/>
<evidence type="ECO:0000256" key="1">
    <source>
        <dbReference type="ARBA" id="ARBA00009437"/>
    </source>
</evidence>
<evidence type="ECO:0000313" key="6">
    <source>
        <dbReference type="EMBL" id="CUP75041.1"/>
    </source>
</evidence>
<evidence type="ECO:0000313" key="9">
    <source>
        <dbReference type="Proteomes" id="UP000260828"/>
    </source>
</evidence>
<proteinExistence type="inferred from homology"/>
<evidence type="ECO:0000259" key="5">
    <source>
        <dbReference type="PROSITE" id="PS50931"/>
    </source>
</evidence>
<dbReference type="Gene3D" id="3.40.190.10">
    <property type="entry name" value="Periplasmic binding protein-like II"/>
    <property type="match status" value="2"/>
</dbReference>
<evidence type="ECO:0000256" key="2">
    <source>
        <dbReference type="ARBA" id="ARBA00023015"/>
    </source>
</evidence>
<dbReference type="GO" id="GO:0003700">
    <property type="term" value="F:DNA-binding transcription factor activity"/>
    <property type="evidence" value="ECO:0007669"/>
    <property type="project" value="InterPro"/>
</dbReference>
<dbReference type="InterPro" id="IPR036388">
    <property type="entry name" value="WH-like_DNA-bd_sf"/>
</dbReference>
<protein>
    <submittedName>
        <fullName evidence="6">HTH-type transcriptional regulator YofA</fullName>
    </submittedName>
    <submittedName>
        <fullName evidence="7">LysR family transcriptional regulator</fullName>
    </submittedName>
</protein>
<dbReference type="Gene3D" id="1.10.10.10">
    <property type="entry name" value="Winged helix-like DNA-binding domain superfamily/Winged helix DNA-binding domain"/>
    <property type="match status" value="1"/>
</dbReference>